<feature type="compositionally biased region" description="Low complexity" evidence="1">
    <location>
        <begin position="59"/>
        <end position="70"/>
    </location>
</feature>
<evidence type="ECO:0000313" key="3">
    <source>
        <dbReference type="RefSeq" id="XP_017297974.1"/>
    </source>
</evidence>
<evidence type="ECO:0000256" key="1">
    <source>
        <dbReference type="SAM" id="MobiDB-lite"/>
    </source>
</evidence>
<evidence type="ECO:0000313" key="2">
    <source>
        <dbReference type="Proteomes" id="UP000079169"/>
    </source>
</evidence>
<name>A0A1S4E7I3_DIACI</name>
<organism evidence="2 3">
    <name type="scientific">Diaphorina citri</name>
    <name type="common">Asian citrus psyllid</name>
    <dbReference type="NCBI Taxonomy" id="121845"/>
    <lineage>
        <taxon>Eukaryota</taxon>
        <taxon>Metazoa</taxon>
        <taxon>Ecdysozoa</taxon>
        <taxon>Arthropoda</taxon>
        <taxon>Hexapoda</taxon>
        <taxon>Insecta</taxon>
        <taxon>Pterygota</taxon>
        <taxon>Neoptera</taxon>
        <taxon>Paraneoptera</taxon>
        <taxon>Hemiptera</taxon>
        <taxon>Sternorrhyncha</taxon>
        <taxon>Psylloidea</taxon>
        <taxon>Psyllidae</taxon>
        <taxon>Diaphorininae</taxon>
        <taxon>Diaphorina</taxon>
    </lineage>
</organism>
<accession>A0A1S4E7I3</accession>
<dbReference type="KEGG" id="dci:108251931"/>
<gene>
    <name evidence="3" type="primary">LOC108251931</name>
</gene>
<keyword evidence="2" id="KW-1185">Reference proteome</keyword>
<dbReference type="GeneID" id="108251931"/>
<dbReference type="PaxDb" id="121845-A0A1S4E7I3"/>
<protein>
    <submittedName>
        <fullName evidence="3">Uncharacterized protein LOC108251931</fullName>
    </submittedName>
</protein>
<feature type="compositionally biased region" description="Polar residues" evidence="1">
    <location>
        <begin position="12"/>
        <end position="38"/>
    </location>
</feature>
<dbReference type="AlphaFoldDB" id="A0A1S4E7I3"/>
<dbReference type="RefSeq" id="XP_017297974.1">
    <property type="nucleotide sequence ID" value="XM_017442485.1"/>
</dbReference>
<dbReference type="Proteomes" id="UP000079169">
    <property type="component" value="Unplaced"/>
</dbReference>
<feature type="compositionally biased region" description="Low complexity" evidence="1">
    <location>
        <begin position="86"/>
        <end position="98"/>
    </location>
</feature>
<reference evidence="3" key="1">
    <citation type="submission" date="2025-08" db="UniProtKB">
        <authorList>
            <consortium name="RefSeq"/>
        </authorList>
    </citation>
    <scope>IDENTIFICATION</scope>
</reference>
<proteinExistence type="predicted"/>
<feature type="region of interest" description="Disordered" evidence="1">
    <location>
        <begin position="1"/>
        <end position="105"/>
    </location>
</feature>
<sequence>MYLTVSEGGGSTSRQTESEITSSTSVQSTATGLSSQPVPNHDRNQPTSRHPSHPSDNHSQSSLTQLSTQLPHPKDNSSPHPSVDHSQSSLTQMSQSSQFDVPSHVPLSCGAYTTLLLFQLKQL</sequence>